<sequence length="154" mass="16976">VRSWLAEENHCPVTEPGTSSDILQAGIQFVTKQNGKERRVRCKVAGRAVPKTDWKTRLQENQICSKSDEIKSRGEAECPGNSGHCSRHRGHPCLRPQCLCVLLPQSEHRARPGRGCGLAHQLLGEGSLGGKTWTTTGHKSLPPFPPCDRPPDWP</sequence>
<name>A0A9Q1DE28_CONCO</name>
<proteinExistence type="predicted"/>
<feature type="region of interest" description="Disordered" evidence="1">
    <location>
        <begin position="130"/>
        <end position="154"/>
    </location>
</feature>
<dbReference type="AlphaFoldDB" id="A0A9Q1DE28"/>
<dbReference type="EMBL" id="JAFJMO010000009">
    <property type="protein sequence ID" value="KAJ8267590.1"/>
    <property type="molecule type" value="Genomic_DNA"/>
</dbReference>
<evidence type="ECO:0000313" key="2">
    <source>
        <dbReference type="EMBL" id="KAJ8267590.1"/>
    </source>
</evidence>
<evidence type="ECO:0000313" key="3">
    <source>
        <dbReference type="Proteomes" id="UP001152803"/>
    </source>
</evidence>
<reference evidence="2" key="1">
    <citation type="journal article" date="2023" name="Science">
        <title>Genome structures resolve the early diversification of teleost fishes.</title>
        <authorList>
            <person name="Parey E."/>
            <person name="Louis A."/>
            <person name="Montfort J."/>
            <person name="Bouchez O."/>
            <person name="Roques C."/>
            <person name="Iampietro C."/>
            <person name="Lluch J."/>
            <person name="Castinel A."/>
            <person name="Donnadieu C."/>
            <person name="Desvignes T."/>
            <person name="Floi Bucao C."/>
            <person name="Jouanno E."/>
            <person name="Wen M."/>
            <person name="Mejri S."/>
            <person name="Dirks R."/>
            <person name="Jansen H."/>
            <person name="Henkel C."/>
            <person name="Chen W.J."/>
            <person name="Zahm M."/>
            <person name="Cabau C."/>
            <person name="Klopp C."/>
            <person name="Thompson A.W."/>
            <person name="Robinson-Rechavi M."/>
            <person name="Braasch I."/>
            <person name="Lecointre G."/>
            <person name="Bobe J."/>
            <person name="Postlethwait J.H."/>
            <person name="Berthelot C."/>
            <person name="Roest Crollius H."/>
            <person name="Guiguen Y."/>
        </authorList>
    </citation>
    <scope>NUCLEOTIDE SEQUENCE</scope>
    <source>
        <strain evidence="2">Concon-B</strain>
    </source>
</reference>
<comment type="caution">
    <text evidence="2">The sequence shown here is derived from an EMBL/GenBank/DDBJ whole genome shotgun (WGS) entry which is preliminary data.</text>
</comment>
<feature type="non-terminal residue" evidence="2">
    <location>
        <position position="154"/>
    </location>
</feature>
<dbReference type="Proteomes" id="UP001152803">
    <property type="component" value="Unassembled WGS sequence"/>
</dbReference>
<evidence type="ECO:0000256" key="1">
    <source>
        <dbReference type="SAM" id="MobiDB-lite"/>
    </source>
</evidence>
<accession>A0A9Q1DE28</accession>
<protein>
    <submittedName>
        <fullName evidence="2">Uncharacterized protein</fullName>
    </submittedName>
</protein>
<gene>
    <name evidence="2" type="ORF">COCON_G00127620</name>
</gene>
<keyword evidence="3" id="KW-1185">Reference proteome</keyword>
<organism evidence="2 3">
    <name type="scientific">Conger conger</name>
    <name type="common">Conger eel</name>
    <name type="synonym">Muraena conger</name>
    <dbReference type="NCBI Taxonomy" id="82655"/>
    <lineage>
        <taxon>Eukaryota</taxon>
        <taxon>Metazoa</taxon>
        <taxon>Chordata</taxon>
        <taxon>Craniata</taxon>
        <taxon>Vertebrata</taxon>
        <taxon>Euteleostomi</taxon>
        <taxon>Actinopterygii</taxon>
        <taxon>Neopterygii</taxon>
        <taxon>Teleostei</taxon>
        <taxon>Anguilliformes</taxon>
        <taxon>Congridae</taxon>
        <taxon>Conger</taxon>
    </lineage>
</organism>